<dbReference type="SUPFAM" id="SSF56059">
    <property type="entry name" value="Glutathione synthetase ATP-binding domain-like"/>
    <property type="match status" value="1"/>
</dbReference>
<dbReference type="KEGG" id="dwd:DSCW_50610"/>
<evidence type="ECO:0000259" key="1">
    <source>
        <dbReference type="Pfam" id="PF14397"/>
    </source>
</evidence>
<protein>
    <recommendedName>
        <fullName evidence="1">Alpha-L-glutamate ligase-related protein ATP-grasp domain-containing protein</fullName>
    </recommendedName>
</protein>
<accession>A0A5K7ZH34</accession>
<dbReference type="AlphaFoldDB" id="A0A5K7ZH34"/>
<dbReference type="EMBL" id="AP021875">
    <property type="protein sequence ID" value="BBO77644.1"/>
    <property type="molecule type" value="Genomic_DNA"/>
</dbReference>
<dbReference type="Proteomes" id="UP000427769">
    <property type="component" value="Chromosome"/>
</dbReference>
<proteinExistence type="predicted"/>
<name>A0A5K7ZH34_9BACT</name>
<dbReference type="InterPro" id="IPR039523">
    <property type="entry name" value="RimK-rel_E_lig_ATP-grasp"/>
</dbReference>
<evidence type="ECO:0000313" key="3">
    <source>
        <dbReference type="Proteomes" id="UP000427769"/>
    </source>
</evidence>
<sequence length="370" mass="43130">MKPLNYIPKFVTIPWRMTRFFIRLIHYSYRPKRRFDGDSLRLFYKLIKLYVSEGYTPEESYHYGFLYKNITEKNNPTYVSRKKMSVIQRKINPVSWAPLTEEKGIFYRICTECKIPIPKLFGIVFNNLPGWSYKGSQITNIDEWNRFIINDIPDEFVLKPSRGVYGKGIKIYKRNADLFTDEKNTSSNAESIYRKIRTDPEYNTFVIQERIRNHQDFNILSQSEYLQTARVITNIRKDGTCHIVYAYLKLIVGANIVDNQNYGRTGNLLSKININSGSLEETIYLSSKPHGIEILEKHPESGFQLNQFSIPHWEDVCQTAINAAHRFSPIQAIGWDIAVAEKGPVVIEGNTWFDPPKFGDIEMILAEIKK</sequence>
<dbReference type="RefSeq" id="WP_155306371.1">
    <property type="nucleotide sequence ID" value="NZ_AP021875.1"/>
</dbReference>
<evidence type="ECO:0000313" key="2">
    <source>
        <dbReference type="EMBL" id="BBO77644.1"/>
    </source>
</evidence>
<gene>
    <name evidence="2" type="ORF">DSCW_50610</name>
</gene>
<dbReference type="Pfam" id="PF14397">
    <property type="entry name" value="ATPgrasp_ST"/>
    <property type="match status" value="1"/>
</dbReference>
<dbReference type="OrthoDB" id="6315394at2"/>
<organism evidence="2 3">
    <name type="scientific">Desulfosarcina widdelii</name>
    <dbReference type="NCBI Taxonomy" id="947919"/>
    <lineage>
        <taxon>Bacteria</taxon>
        <taxon>Pseudomonadati</taxon>
        <taxon>Thermodesulfobacteriota</taxon>
        <taxon>Desulfobacteria</taxon>
        <taxon>Desulfobacterales</taxon>
        <taxon>Desulfosarcinaceae</taxon>
        <taxon>Desulfosarcina</taxon>
    </lineage>
</organism>
<keyword evidence="3" id="KW-1185">Reference proteome</keyword>
<reference evidence="2 3" key="1">
    <citation type="submission" date="2019-11" db="EMBL/GenBank/DDBJ databases">
        <title>Comparative genomics of hydrocarbon-degrading Desulfosarcina strains.</title>
        <authorList>
            <person name="Watanabe M."/>
            <person name="Kojima H."/>
            <person name="Fukui M."/>
        </authorList>
    </citation>
    <scope>NUCLEOTIDE SEQUENCE [LARGE SCALE GENOMIC DNA]</scope>
    <source>
        <strain evidence="2 3">PP31</strain>
    </source>
</reference>
<feature type="domain" description="Alpha-L-glutamate ligase-related protein ATP-grasp" evidence="1">
    <location>
        <begin position="88"/>
        <end position="351"/>
    </location>
</feature>